<dbReference type="PANTHER" id="PTHR30055">
    <property type="entry name" value="HTH-TYPE TRANSCRIPTIONAL REGULATOR RUTR"/>
    <property type="match status" value="1"/>
</dbReference>
<dbReference type="PROSITE" id="PS50977">
    <property type="entry name" value="HTH_TETR_2"/>
    <property type="match status" value="1"/>
</dbReference>
<dbReference type="Gene3D" id="1.10.10.60">
    <property type="entry name" value="Homeodomain-like"/>
    <property type="match status" value="1"/>
</dbReference>
<keyword evidence="1 2" id="KW-0238">DNA-binding</keyword>
<reference evidence="4" key="1">
    <citation type="submission" date="2020-02" db="EMBL/GenBank/DDBJ databases">
        <authorList>
            <person name="Meier V. D."/>
        </authorList>
    </citation>
    <scope>NUCLEOTIDE SEQUENCE</scope>
    <source>
        <strain evidence="4">AVDCRST_MAG13</strain>
    </source>
</reference>
<dbReference type="Pfam" id="PF17920">
    <property type="entry name" value="TetR_C_16"/>
    <property type="match status" value="1"/>
</dbReference>
<dbReference type="Gene3D" id="1.10.357.10">
    <property type="entry name" value="Tetracycline Repressor, domain 2"/>
    <property type="match status" value="1"/>
</dbReference>
<accession>A0A6J4S3Z6</accession>
<dbReference type="InterPro" id="IPR009057">
    <property type="entry name" value="Homeodomain-like_sf"/>
</dbReference>
<sequence>MATTGRTGRRPGNSGSREAILAAARGLFAARGYDGASIRAIAAQAGVDPGLVMHFFGTKEGVFVAAMELPYLPSETIPGVIAGGPPDQAGERAARFFVQTWDAASARSPLLAMIRSAATSEQAARLLRGFLERELVASLAGAIGGRDAPLRASLAGSQMVGLAMARYVVGLEPLASASPDEVVARLAPALQVLLFPEDGAGGA</sequence>
<dbReference type="GO" id="GO:0003700">
    <property type="term" value="F:DNA-binding transcription factor activity"/>
    <property type="evidence" value="ECO:0007669"/>
    <property type="project" value="TreeGrafter"/>
</dbReference>
<dbReference type="InterPro" id="IPR050109">
    <property type="entry name" value="HTH-type_TetR-like_transc_reg"/>
</dbReference>
<dbReference type="EMBL" id="CADCVO010000258">
    <property type="protein sequence ID" value="CAA9488891.1"/>
    <property type="molecule type" value="Genomic_DNA"/>
</dbReference>
<evidence type="ECO:0000256" key="1">
    <source>
        <dbReference type="ARBA" id="ARBA00023125"/>
    </source>
</evidence>
<dbReference type="GO" id="GO:0000976">
    <property type="term" value="F:transcription cis-regulatory region binding"/>
    <property type="evidence" value="ECO:0007669"/>
    <property type="project" value="TreeGrafter"/>
</dbReference>
<proteinExistence type="predicted"/>
<evidence type="ECO:0000259" key="3">
    <source>
        <dbReference type="PROSITE" id="PS50977"/>
    </source>
</evidence>
<evidence type="ECO:0000313" key="4">
    <source>
        <dbReference type="EMBL" id="CAA9488891.1"/>
    </source>
</evidence>
<evidence type="ECO:0000256" key="2">
    <source>
        <dbReference type="PROSITE-ProRule" id="PRU00335"/>
    </source>
</evidence>
<dbReference type="InterPro" id="IPR001647">
    <property type="entry name" value="HTH_TetR"/>
</dbReference>
<feature type="domain" description="HTH tetR-type" evidence="3">
    <location>
        <begin position="14"/>
        <end position="74"/>
    </location>
</feature>
<dbReference type="SUPFAM" id="SSF48498">
    <property type="entry name" value="Tetracyclin repressor-like, C-terminal domain"/>
    <property type="match status" value="1"/>
</dbReference>
<name>A0A6J4S3Z6_9ACTN</name>
<dbReference type="InterPro" id="IPR041678">
    <property type="entry name" value="TetR_C_16"/>
</dbReference>
<dbReference type="PRINTS" id="PR00455">
    <property type="entry name" value="HTHTETR"/>
</dbReference>
<gene>
    <name evidence="4" type="ORF">AVDCRST_MAG13-1623</name>
</gene>
<organism evidence="4">
    <name type="scientific">uncultured Solirubrobacteraceae bacterium</name>
    <dbReference type="NCBI Taxonomy" id="1162706"/>
    <lineage>
        <taxon>Bacteria</taxon>
        <taxon>Bacillati</taxon>
        <taxon>Actinomycetota</taxon>
        <taxon>Thermoleophilia</taxon>
        <taxon>Solirubrobacterales</taxon>
        <taxon>Solirubrobacteraceae</taxon>
        <taxon>environmental samples</taxon>
    </lineage>
</organism>
<dbReference type="Pfam" id="PF00440">
    <property type="entry name" value="TetR_N"/>
    <property type="match status" value="1"/>
</dbReference>
<feature type="DNA-binding region" description="H-T-H motif" evidence="2">
    <location>
        <begin position="37"/>
        <end position="56"/>
    </location>
</feature>
<protein>
    <recommendedName>
        <fullName evidence="3">HTH tetR-type domain-containing protein</fullName>
    </recommendedName>
</protein>
<dbReference type="PANTHER" id="PTHR30055:SF235">
    <property type="entry name" value="TRANSCRIPTIONAL REGULATORY PROTEIN"/>
    <property type="match status" value="1"/>
</dbReference>
<dbReference type="SUPFAM" id="SSF46689">
    <property type="entry name" value="Homeodomain-like"/>
    <property type="match status" value="1"/>
</dbReference>
<dbReference type="AlphaFoldDB" id="A0A6J4S3Z6"/>
<dbReference type="InterPro" id="IPR036271">
    <property type="entry name" value="Tet_transcr_reg_TetR-rel_C_sf"/>
</dbReference>